<dbReference type="Proteomes" id="UP000744769">
    <property type="component" value="Unassembled WGS sequence"/>
</dbReference>
<organism evidence="7 8">
    <name type="scientific">Metallococcus carri</name>
    <dbReference type="NCBI Taxonomy" id="1656884"/>
    <lineage>
        <taxon>Bacteria</taxon>
        <taxon>Bacillati</taxon>
        <taxon>Actinomycetota</taxon>
        <taxon>Actinomycetes</taxon>
        <taxon>Micrococcales</taxon>
        <taxon>Dermacoccaceae</taxon>
        <taxon>Metallococcus</taxon>
    </lineage>
</organism>
<proteinExistence type="predicted"/>
<comment type="caution">
    <text evidence="7">The sequence shown here is derived from an EMBL/GenBank/DDBJ whole genome shotgun (WGS) entry which is preliminary data.</text>
</comment>
<evidence type="ECO:0000256" key="1">
    <source>
        <dbReference type="ARBA" id="ARBA00022475"/>
    </source>
</evidence>
<feature type="transmembrane region" description="Helical" evidence="6">
    <location>
        <begin position="178"/>
        <end position="204"/>
    </location>
</feature>
<reference evidence="7" key="1">
    <citation type="submission" date="2020-03" db="EMBL/GenBank/DDBJ databases">
        <title>Draft sequencing of Calidifontibacter sp. DB0510.</title>
        <authorList>
            <person name="Kim D.-U."/>
        </authorList>
    </citation>
    <scope>NUCLEOTIDE SEQUENCE</scope>
    <source>
        <strain evidence="7">DB0510</strain>
    </source>
</reference>
<feature type="transmembrane region" description="Helical" evidence="6">
    <location>
        <begin position="297"/>
        <end position="317"/>
    </location>
</feature>
<keyword evidence="8" id="KW-1185">Reference proteome</keyword>
<evidence type="ECO:0000256" key="6">
    <source>
        <dbReference type="SAM" id="Phobius"/>
    </source>
</evidence>
<evidence type="ECO:0000256" key="3">
    <source>
        <dbReference type="ARBA" id="ARBA00022989"/>
    </source>
</evidence>
<feature type="transmembrane region" description="Helical" evidence="6">
    <location>
        <begin position="271"/>
        <end position="290"/>
    </location>
</feature>
<name>A0A967B387_9MICO</name>
<feature type="transmembrane region" description="Helical" evidence="6">
    <location>
        <begin position="30"/>
        <end position="52"/>
    </location>
</feature>
<feature type="region of interest" description="Disordered" evidence="5">
    <location>
        <begin position="893"/>
        <end position="915"/>
    </location>
</feature>
<dbReference type="RefSeq" id="WP_166197134.1">
    <property type="nucleotide sequence ID" value="NZ_JAAOIV010000008.1"/>
</dbReference>
<evidence type="ECO:0000313" key="7">
    <source>
        <dbReference type="EMBL" id="NHN56470.1"/>
    </source>
</evidence>
<dbReference type="GO" id="GO:0016020">
    <property type="term" value="C:membrane"/>
    <property type="evidence" value="ECO:0007669"/>
    <property type="project" value="InterPro"/>
</dbReference>
<feature type="transmembrane region" description="Helical" evidence="6">
    <location>
        <begin position="72"/>
        <end position="90"/>
    </location>
</feature>
<keyword evidence="2 6" id="KW-0812">Transmembrane</keyword>
<keyword evidence="3 6" id="KW-1133">Transmembrane helix</keyword>
<feature type="transmembrane region" description="Helical" evidence="6">
    <location>
        <begin position="225"/>
        <end position="242"/>
    </location>
</feature>
<evidence type="ECO:0000313" key="8">
    <source>
        <dbReference type="Proteomes" id="UP000744769"/>
    </source>
</evidence>
<gene>
    <name evidence="7" type="ORF">G9U51_11845</name>
</gene>
<keyword evidence="4 6" id="KW-0472">Membrane</keyword>
<feature type="compositionally biased region" description="Low complexity" evidence="5">
    <location>
        <begin position="893"/>
        <end position="902"/>
    </location>
</feature>
<protein>
    <submittedName>
        <fullName evidence="7">UPF0182 family protein</fullName>
    </submittedName>
</protein>
<dbReference type="PANTHER" id="PTHR39344:SF1">
    <property type="entry name" value="UPF0182 PROTEIN SLL1060"/>
    <property type="match status" value="1"/>
</dbReference>
<dbReference type="EMBL" id="JAAOIV010000008">
    <property type="protein sequence ID" value="NHN56470.1"/>
    <property type="molecule type" value="Genomic_DNA"/>
</dbReference>
<dbReference type="InterPro" id="IPR005372">
    <property type="entry name" value="UPF0182"/>
</dbReference>
<evidence type="ECO:0000256" key="4">
    <source>
        <dbReference type="ARBA" id="ARBA00023136"/>
    </source>
</evidence>
<dbReference type="GO" id="GO:0005576">
    <property type="term" value="C:extracellular region"/>
    <property type="evidence" value="ECO:0007669"/>
    <property type="project" value="TreeGrafter"/>
</dbReference>
<dbReference type="Pfam" id="PF03699">
    <property type="entry name" value="UPF0182"/>
    <property type="match status" value="1"/>
</dbReference>
<accession>A0A967B387</accession>
<dbReference type="AlphaFoldDB" id="A0A967B387"/>
<keyword evidence="1" id="KW-1003">Cell membrane</keyword>
<feature type="transmembrane region" description="Helical" evidence="6">
    <location>
        <begin position="125"/>
        <end position="146"/>
    </location>
</feature>
<evidence type="ECO:0000256" key="5">
    <source>
        <dbReference type="SAM" id="MobiDB-lite"/>
    </source>
</evidence>
<evidence type="ECO:0000256" key="2">
    <source>
        <dbReference type="ARBA" id="ARBA00022692"/>
    </source>
</evidence>
<sequence length="964" mass="103338">MSSADDFDGMSEPAYAAPLDDRRWRQRRRWMLATIGLIALLILINLWARMWLDSLWFASVGFGTVFRVEQTTKTLLFGSGFLLTALPVWWSMRLAYRRRPIEAPASAELDSMERYRAVVEPFRRVAFRLVPGLFGLFGASVATTQWQTALLWRNGGSFGFTDPEFHRDLGFYVFTLPWLQFLTTFATLALVLTLIAAVITQYIYGGLSLSREPGQRFTTVARVQLSVTGAILVLVRGAAWWLQRYELTTKDGSLITGIDYTAAHAEIPTKAVMALAAVVCAGLFLATLWSRTWRLPIVGVASLVVCSIVLGAIYPAVVQGRARGAEERYEAPYVARNITATRAAYGLAGMTTTQASSWTATPTRDGLRGDQATVSGIPLLDPTLTEGTFSDQQKVGGFEFSTLTAGRYAVDGSLQPMVLGVRGVDVANIPADQRGWDGMHSVWTHGYGVVSADATTRTAAGDPVYESVGVPPRGVPQPTQPRIYFGKGIPSYAVVGGLAAHEQDPGAGRTTYSGKAGVPLDASLRRLAYAVKYRESNFLSSSVSNDKAKVLEVRDPVDRVRKVAPWLTTDSTPYPIVAGGRIVWVVDGYTTTARYPYAQTVAFGDAASTSVTPAGDRGVDPGSSVNYVRNAVKATVDGYDGTVRLYAWDGEDPILKAWQRAFPGTVEPASAIPADVLPQLRYPGDLFAIQQQVLTMYHNTDPKAFIAGSDVWSVPADPIRGNGRPAPATYVATPGPQGGAPEWSLVSTFVPRGAKQNLVATLRVDADPGGDPQQVRDAYGRLHLTVLPQGSDSYGPQQFQGAVNGSTATAPAFKQTLSQYLTGNAAKLVRGTIVTVPAGGGLLYVEPLYLRSKGTALRQTAVVVGFGKTVAWGDTLDAALNALFGGSSGVKASDAGASTPGASPAPPPASTPSPQLKAAVAEVKKYFDQAQAAMKKGDWDAYGKAQENLRKAIDRLVKLGGVAR</sequence>
<dbReference type="PANTHER" id="PTHR39344">
    <property type="entry name" value="UPF0182 PROTEIN SLL1060"/>
    <property type="match status" value="1"/>
</dbReference>